<dbReference type="EMBL" id="DRPZ01000280">
    <property type="protein sequence ID" value="HGY10595.1"/>
    <property type="molecule type" value="Genomic_DNA"/>
</dbReference>
<organism evidence="2">
    <name type="scientific">Oceanithermus profundus</name>
    <dbReference type="NCBI Taxonomy" id="187137"/>
    <lineage>
        <taxon>Bacteria</taxon>
        <taxon>Thermotogati</taxon>
        <taxon>Deinococcota</taxon>
        <taxon>Deinococci</taxon>
        <taxon>Thermales</taxon>
        <taxon>Thermaceae</taxon>
        <taxon>Oceanithermus</taxon>
    </lineage>
</organism>
<feature type="chain" id="PRO_5028303265" description="Outer membrane protein beta-barrel domain-containing protein" evidence="1">
    <location>
        <begin position="18"/>
        <end position="145"/>
    </location>
</feature>
<reference evidence="2" key="1">
    <citation type="journal article" date="2020" name="mSystems">
        <title>Genome- and Community-Level Interaction Insights into Carbon Utilization and Element Cycling Functions of Hydrothermarchaeota in Hydrothermal Sediment.</title>
        <authorList>
            <person name="Zhou Z."/>
            <person name="Liu Y."/>
            <person name="Xu W."/>
            <person name="Pan J."/>
            <person name="Luo Z.H."/>
            <person name="Li M."/>
        </authorList>
    </citation>
    <scope>NUCLEOTIDE SEQUENCE [LARGE SCALE GENOMIC DNA]</scope>
    <source>
        <strain evidence="2">HyVt-570</strain>
    </source>
</reference>
<gene>
    <name evidence="2" type="ORF">ENK37_11195</name>
</gene>
<protein>
    <recommendedName>
        <fullName evidence="3">Outer membrane protein beta-barrel domain-containing protein</fullName>
    </recommendedName>
</protein>
<evidence type="ECO:0000313" key="2">
    <source>
        <dbReference type="EMBL" id="HGY10595.1"/>
    </source>
</evidence>
<dbReference type="AlphaFoldDB" id="A0A7C4Z793"/>
<accession>A0A7C4Z793</accession>
<name>A0A7C4Z793_9DEIN</name>
<evidence type="ECO:0008006" key="3">
    <source>
        <dbReference type="Google" id="ProtNLM"/>
    </source>
</evidence>
<sequence length="145" mass="15114">MKKWVLVFGLLFGSALAIDNVSVAANAGYANGFAGGLEASWDCILFQPKKGALRPTLDLGYGAGGFQAAFAMRHMFDVAEGVKVGGGVGVRYQGGVQAYLRGDAEYDLADLVNLPLFVGGDLGYAYGFAGAPSAVVAQFKAGYRF</sequence>
<proteinExistence type="predicted"/>
<feature type="signal peptide" evidence="1">
    <location>
        <begin position="1"/>
        <end position="17"/>
    </location>
</feature>
<comment type="caution">
    <text evidence="2">The sequence shown here is derived from an EMBL/GenBank/DDBJ whole genome shotgun (WGS) entry which is preliminary data.</text>
</comment>
<dbReference type="Proteomes" id="UP000885759">
    <property type="component" value="Unassembled WGS sequence"/>
</dbReference>
<evidence type="ECO:0000256" key="1">
    <source>
        <dbReference type="SAM" id="SignalP"/>
    </source>
</evidence>
<keyword evidence="1" id="KW-0732">Signal</keyword>